<dbReference type="OrthoDB" id="367059at2"/>
<evidence type="ECO:0000313" key="5">
    <source>
        <dbReference type="EMBL" id="AEC02745.1"/>
    </source>
</evidence>
<dbReference type="Pfam" id="PF00356">
    <property type="entry name" value="LacI"/>
    <property type="match status" value="1"/>
</dbReference>
<dbReference type="Pfam" id="PF13377">
    <property type="entry name" value="Peripla_BP_3"/>
    <property type="match status" value="1"/>
</dbReference>
<reference evidence="6" key="1">
    <citation type="submission" date="2011-04" db="EMBL/GenBank/DDBJ databases">
        <title>The complete genome of Spirochaeta coccoides DSM 17374.</title>
        <authorList>
            <person name="Lucas S."/>
            <person name="Copeland A."/>
            <person name="Lapidus A."/>
            <person name="Bruce D."/>
            <person name="Goodwin L."/>
            <person name="Pitluck S."/>
            <person name="Peters L."/>
            <person name="Kyrpides N."/>
            <person name="Mavromatis K."/>
            <person name="Pagani I."/>
            <person name="Ivanova N."/>
            <person name="Ovchinnikova G."/>
            <person name="Lu M."/>
            <person name="Detter J.C."/>
            <person name="Tapia R."/>
            <person name="Han C."/>
            <person name="Land M."/>
            <person name="Hauser L."/>
            <person name="Markowitz V."/>
            <person name="Cheng J.-F."/>
            <person name="Hugenholtz P."/>
            <person name="Woyke T."/>
            <person name="Wu D."/>
            <person name="Spring S."/>
            <person name="Schroeder M."/>
            <person name="Brambilla E."/>
            <person name="Klenk H.-P."/>
            <person name="Eisen J.A."/>
        </authorList>
    </citation>
    <scope>NUCLEOTIDE SEQUENCE [LARGE SCALE GENOMIC DNA]</scope>
    <source>
        <strain evidence="6">ATCC BAA-1237 / DSM 17374 / SPN1</strain>
    </source>
</reference>
<dbReference type="GO" id="GO:0000976">
    <property type="term" value="F:transcription cis-regulatory region binding"/>
    <property type="evidence" value="ECO:0007669"/>
    <property type="project" value="TreeGrafter"/>
</dbReference>
<dbReference type="Proteomes" id="UP000007939">
    <property type="component" value="Chromosome"/>
</dbReference>
<accession>F4GIX7</accession>
<dbReference type="AlphaFoldDB" id="F4GIX7"/>
<dbReference type="SUPFAM" id="SSF53822">
    <property type="entry name" value="Periplasmic binding protein-like I"/>
    <property type="match status" value="1"/>
</dbReference>
<name>F4GIX7_PARC1</name>
<dbReference type="SMART" id="SM00354">
    <property type="entry name" value="HTH_LACI"/>
    <property type="match status" value="1"/>
</dbReference>
<dbReference type="CDD" id="cd06267">
    <property type="entry name" value="PBP1_LacI_sugar_binding-like"/>
    <property type="match status" value="1"/>
</dbReference>
<gene>
    <name evidence="5" type="ordered locus">Spico_1542</name>
</gene>
<dbReference type="RefSeq" id="WP_013740139.1">
    <property type="nucleotide sequence ID" value="NC_015436.1"/>
</dbReference>
<dbReference type="SUPFAM" id="SSF47413">
    <property type="entry name" value="lambda repressor-like DNA-binding domains"/>
    <property type="match status" value="1"/>
</dbReference>
<dbReference type="PROSITE" id="PS50932">
    <property type="entry name" value="HTH_LACI_2"/>
    <property type="match status" value="1"/>
</dbReference>
<keyword evidence="3" id="KW-0804">Transcription</keyword>
<dbReference type="eggNOG" id="COG1609">
    <property type="taxonomic scope" value="Bacteria"/>
</dbReference>
<keyword evidence="6" id="KW-1185">Reference proteome</keyword>
<keyword evidence="1" id="KW-0805">Transcription regulation</keyword>
<dbReference type="PANTHER" id="PTHR30146">
    <property type="entry name" value="LACI-RELATED TRANSCRIPTIONAL REPRESSOR"/>
    <property type="match status" value="1"/>
</dbReference>
<dbReference type="InterPro" id="IPR000843">
    <property type="entry name" value="HTH_LacI"/>
</dbReference>
<reference evidence="5 6" key="2">
    <citation type="journal article" date="2012" name="Stand. Genomic Sci.">
        <title>Complete genome sequence of the termite hindgut bacterium Spirochaeta coccoides type strain (SPN1(T)), reclassification in the genus Sphaerochaeta as Sphaerochaeta coccoides comb. nov. and emendations of the family Spirochaetaceae and the genus Sphaerochaeta.</title>
        <authorList>
            <person name="Abt B."/>
            <person name="Han C."/>
            <person name="Scheuner C."/>
            <person name="Lu M."/>
            <person name="Lapidus A."/>
            <person name="Nolan M."/>
            <person name="Lucas S."/>
            <person name="Hammon N."/>
            <person name="Deshpande S."/>
            <person name="Cheng J.F."/>
            <person name="Tapia R."/>
            <person name="Goodwin L.A."/>
            <person name="Pitluck S."/>
            <person name="Liolios K."/>
            <person name="Pagani I."/>
            <person name="Ivanova N."/>
            <person name="Mavromatis K."/>
            <person name="Mikhailova N."/>
            <person name="Huntemann M."/>
            <person name="Pati A."/>
            <person name="Chen A."/>
            <person name="Palaniappan K."/>
            <person name="Land M."/>
            <person name="Hauser L."/>
            <person name="Brambilla E.M."/>
            <person name="Rohde M."/>
            <person name="Spring S."/>
            <person name="Gronow S."/>
            <person name="Goker M."/>
            <person name="Woyke T."/>
            <person name="Bristow J."/>
            <person name="Eisen J.A."/>
            <person name="Markowitz V."/>
            <person name="Hugenholtz P."/>
            <person name="Kyrpides N.C."/>
            <person name="Klenk H.P."/>
            <person name="Detter J.C."/>
        </authorList>
    </citation>
    <scope>NUCLEOTIDE SEQUENCE [LARGE SCALE GENOMIC DNA]</scope>
    <source>
        <strain evidence="6">ATCC BAA-1237 / DSM 17374 / SPN1</strain>
    </source>
</reference>
<dbReference type="InterPro" id="IPR028082">
    <property type="entry name" value="Peripla_BP_I"/>
</dbReference>
<dbReference type="STRING" id="760011.Spico_1542"/>
<proteinExistence type="predicted"/>
<sequence>MNSNGTHDASTDAISRADRNGNWSEAPVVGIKEIAQLAGVSPATVSNALNGRPNVGQATKEKILTICKEHDYHPNIAGRHLKTGRSKTILFTFSDFDRSFYLEVIHGIHDYADAHDYDLLICTGRVCEKYMHPTMTSGCIALDGKLSSELLERKASPDYPIVVLDRILQNPSIKSILVNNYDPMYALVDSLVKKGFTRFSFLGGIENTADNRERYQAFLDALEANGIGFSRDGYIAGNWHESSGIRAAQILLLTESRPEVLVCANDNMAMGAIQTFNANGLTVGRDISVTGFDNNAIAEYNGITTIDIPDYERGYLAAQALVGNIEGDINKEIFRITAKLIERRSVAPGRL</sequence>
<evidence type="ECO:0000256" key="3">
    <source>
        <dbReference type="ARBA" id="ARBA00023163"/>
    </source>
</evidence>
<dbReference type="Gene3D" id="1.10.260.40">
    <property type="entry name" value="lambda repressor-like DNA-binding domains"/>
    <property type="match status" value="1"/>
</dbReference>
<protein>
    <submittedName>
        <fullName evidence="5">Transcriptional regulator, LacI family</fullName>
    </submittedName>
</protein>
<dbReference type="InterPro" id="IPR046335">
    <property type="entry name" value="LacI/GalR-like_sensor"/>
</dbReference>
<dbReference type="CDD" id="cd01392">
    <property type="entry name" value="HTH_LacI"/>
    <property type="match status" value="1"/>
</dbReference>
<evidence type="ECO:0000256" key="2">
    <source>
        <dbReference type="ARBA" id="ARBA00023125"/>
    </source>
</evidence>
<evidence type="ECO:0000259" key="4">
    <source>
        <dbReference type="PROSITE" id="PS50932"/>
    </source>
</evidence>
<dbReference type="GO" id="GO:0003700">
    <property type="term" value="F:DNA-binding transcription factor activity"/>
    <property type="evidence" value="ECO:0007669"/>
    <property type="project" value="TreeGrafter"/>
</dbReference>
<keyword evidence="2" id="KW-0238">DNA-binding</keyword>
<dbReference type="PANTHER" id="PTHR30146:SF109">
    <property type="entry name" value="HTH-TYPE TRANSCRIPTIONAL REGULATOR GALS"/>
    <property type="match status" value="1"/>
</dbReference>
<feature type="domain" description="HTH lacI-type" evidence="4">
    <location>
        <begin position="29"/>
        <end position="83"/>
    </location>
</feature>
<dbReference type="Gene3D" id="3.40.50.2300">
    <property type="match status" value="2"/>
</dbReference>
<dbReference type="HOGENOM" id="CLU_037628_6_2_12"/>
<organism evidence="5 6">
    <name type="scientific">Parasphaerochaeta coccoides (strain ATCC BAA-1237 / DSM 17374 / SPN1)</name>
    <name type="common">Sphaerochaeta coccoides</name>
    <dbReference type="NCBI Taxonomy" id="760011"/>
    <lineage>
        <taxon>Bacteria</taxon>
        <taxon>Pseudomonadati</taxon>
        <taxon>Spirochaetota</taxon>
        <taxon>Spirochaetia</taxon>
        <taxon>Spirochaetales</taxon>
        <taxon>Sphaerochaetaceae</taxon>
        <taxon>Parasphaerochaeta</taxon>
    </lineage>
</organism>
<dbReference type="EMBL" id="CP002659">
    <property type="protein sequence ID" value="AEC02745.1"/>
    <property type="molecule type" value="Genomic_DNA"/>
</dbReference>
<evidence type="ECO:0000313" key="6">
    <source>
        <dbReference type="Proteomes" id="UP000007939"/>
    </source>
</evidence>
<dbReference type="PROSITE" id="PS00356">
    <property type="entry name" value="HTH_LACI_1"/>
    <property type="match status" value="1"/>
</dbReference>
<evidence type="ECO:0000256" key="1">
    <source>
        <dbReference type="ARBA" id="ARBA00023015"/>
    </source>
</evidence>
<dbReference type="InterPro" id="IPR010982">
    <property type="entry name" value="Lambda_DNA-bd_dom_sf"/>
</dbReference>
<dbReference type="KEGG" id="scc:Spico_1542"/>